<dbReference type="Proteomes" id="UP001321542">
    <property type="component" value="Chromosome"/>
</dbReference>
<evidence type="ECO:0000313" key="2">
    <source>
        <dbReference type="Proteomes" id="UP001321542"/>
    </source>
</evidence>
<dbReference type="EMBL" id="AP018448">
    <property type="protein sequence ID" value="BBC31889.1"/>
    <property type="molecule type" value="Genomic_DNA"/>
</dbReference>
<organism evidence="1 2">
    <name type="scientific">Streptomyces graminofaciens</name>
    <dbReference type="NCBI Taxonomy" id="68212"/>
    <lineage>
        <taxon>Bacteria</taxon>
        <taxon>Bacillati</taxon>
        <taxon>Actinomycetota</taxon>
        <taxon>Actinomycetes</taxon>
        <taxon>Kitasatosporales</taxon>
        <taxon>Streptomycetaceae</taxon>
        <taxon>Streptomyces</taxon>
    </lineage>
</organism>
<keyword evidence="2" id="KW-1185">Reference proteome</keyword>
<proteinExistence type="predicted"/>
<sequence>MIVSGKPPVTNAFGQSVDVLVQLCRHCDADTAAGGLLLRFFAEGGGRDRPRAPG</sequence>
<accession>A0ABM7F7G2</accession>
<reference evidence="1 2" key="2">
    <citation type="journal article" date="2023" name="ChemBioChem">
        <title>Acyltransferase Domain Exchange between Two Independent Type I Polyketide Synthases in the Same Producer Strain of Macrolide Antibiotics.</title>
        <authorList>
            <person name="Kudo F."/>
            <person name="Kishikawa K."/>
            <person name="Tsuboi K."/>
            <person name="Kido T."/>
            <person name="Usui T."/>
            <person name="Hashimoto J."/>
            <person name="Shin-Ya K."/>
            <person name="Miyanaga A."/>
            <person name="Eguchi T."/>
        </authorList>
    </citation>
    <scope>NUCLEOTIDE SEQUENCE [LARGE SCALE GENOMIC DNA]</scope>
    <source>
        <strain evidence="1 2">A-8890</strain>
    </source>
</reference>
<gene>
    <name evidence="1" type="ORF">SGFS_031830</name>
</gene>
<protein>
    <submittedName>
        <fullName evidence="1">Uncharacterized protein</fullName>
    </submittedName>
</protein>
<reference evidence="1 2" key="1">
    <citation type="journal article" date="2010" name="ChemBioChem">
        <title>Cloning and characterization of the biosynthetic gene cluster of 16-membered macrolide antibiotic FD-891: involvement of a dual functional cytochrome P450 monooxygenase catalyzing epoxidation and hydroxylation.</title>
        <authorList>
            <person name="Kudo F."/>
            <person name="Motegi A."/>
            <person name="Mizoue K."/>
            <person name="Eguchi T."/>
        </authorList>
    </citation>
    <scope>NUCLEOTIDE SEQUENCE [LARGE SCALE GENOMIC DNA]</scope>
    <source>
        <strain evidence="1 2">A-8890</strain>
    </source>
</reference>
<name>A0ABM7F7G2_9ACTN</name>
<evidence type="ECO:0000313" key="1">
    <source>
        <dbReference type="EMBL" id="BBC31889.1"/>
    </source>
</evidence>